<proteinExistence type="predicted"/>
<organism evidence="1">
    <name type="scientific">Anopheles coluzzii</name>
    <name type="common">African malaria mosquito</name>
    <dbReference type="NCBI Taxonomy" id="1518534"/>
    <lineage>
        <taxon>Eukaryota</taxon>
        <taxon>Metazoa</taxon>
        <taxon>Ecdysozoa</taxon>
        <taxon>Arthropoda</taxon>
        <taxon>Hexapoda</taxon>
        <taxon>Insecta</taxon>
        <taxon>Pterygota</taxon>
        <taxon>Neoptera</taxon>
        <taxon>Endopterygota</taxon>
        <taxon>Diptera</taxon>
        <taxon>Nematocera</taxon>
        <taxon>Culicoidea</taxon>
        <taxon>Culicidae</taxon>
        <taxon>Anophelinae</taxon>
        <taxon>Anopheles</taxon>
    </lineage>
</organism>
<dbReference type="EnsemblMetazoa" id="ACOM042190-RA">
    <property type="protein sequence ID" value="ACOM042190-PA.1"/>
    <property type="gene ID" value="ACOM042190"/>
</dbReference>
<accession>A0A8W7Q251</accession>
<name>A0A8W7Q251_ANOCL</name>
<protein>
    <submittedName>
        <fullName evidence="1">Uncharacterized protein</fullName>
    </submittedName>
</protein>
<reference evidence="1" key="1">
    <citation type="submission" date="2022-08" db="UniProtKB">
        <authorList>
            <consortium name="EnsemblMetazoa"/>
        </authorList>
    </citation>
    <scope>IDENTIFICATION</scope>
</reference>
<sequence>MEPSSTTATTTTSATAPDTITTTAGRLRGERFLLLLLLLLLALTARRCRCRATTSHSFCFAYPAATNPFDAFESSRYFSTNRTTTAQPIVVTCAGFRKRGRRCRCYCCCCRRRTTTTTFRHAGTVRAAAFGLPTARNGTCRTTLLLPSRADGEPVAVVRSTVRLPPPGRCFVPLPLSSNRNS</sequence>
<dbReference type="AlphaFoldDB" id="A0A8W7Q251"/>
<dbReference type="Proteomes" id="UP000075882">
    <property type="component" value="Unassembled WGS sequence"/>
</dbReference>
<evidence type="ECO:0000313" key="1">
    <source>
        <dbReference type="EnsemblMetazoa" id="ACOM042190-PA.1"/>
    </source>
</evidence>